<keyword evidence="8" id="KW-0325">Glycoprotein</keyword>
<evidence type="ECO:0000256" key="7">
    <source>
        <dbReference type="ARBA" id="ARBA00023157"/>
    </source>
</evidence>
<dbReference type="InterPro" id="IPR048534">
    <property type="entry name" value="Man2a1-like_dom"/>
</dbReference>
<gene>
    <name evidence="14" type="ORF">Celaphus_00003132</name>
</gene>
<dbReference type="InterPro" id="IPR013780">
    <property type="entry name" value="Glyco_hydro_b"/>
</dbReference>
<organism evidence="14 15">
    <name type="scientific">Cervus elaphus hippelaphus</name>
    <name type="common">European red deer</name>
    <dbReference type="NCBI Taxonomy" id="46360"/>
    <lineage>
        <taxon>Eukaryota</taxon>
        <taxon>Metazoa</taxon>
        <taxon>Chordata</taxon>
        <taxon>Craniata</taxon>
        <taxon>Vertebrata</taxon>
        <taxon>Euteleostomi</taxon>
        <taxon>Mammalia</taxon>
        <taxon>Eutheria</taxon>
        <taxon>Laurasiatheria</taxon>
        <taxon>Artiodactyla</taxon>
        <taxon>Ruminantia</taxon>
        <taxon>Pecora</taxon>
        <taxon>Cervidae</taxon>
        <taxon>Cervinae</taxon>
        <taxon>Cervus</taxon>
    </lineage>
</organism>
<keyword evidence="6 11" id="KW-0862">Zinc</keyword>
<sequence>MVGDARPSRVRAGGCRGGVGSRTSSRALRPPLPPLSFLFVLFLAAPCAWAAGYKTCPKVKPDMLNVHLVPHTHDDVGWLKTVDQYFYGRRLEFANGGWVMNDEAATHYGAIIDQMTLGLRFLEETFGSDGRPRVAWHIDPFGHSREQASLFAQVFRSLGPAPSFFLTPPPSSKPRPFLQAHPSLALPLALSPLKTLPLGLRKGEGLLELGNVEGKLYRSKHTVMTMGSDFQYENANSWFKNLDKLIQLVNAQVCNQLEALAGPAANVGPYGSGDSAPLNEAMAVLQHHDAVSGTSRQHVADDYARQLSEGWRPCEILMSNALAHLSGSKEDFAFCRKLNISICPLTQTAERVIVYNPLGRKVDRMVRLPVSKHVYLVRDPGGKTVPSDVVTIPSSDSQELLFSALVPALGFSIYSVSRMPNQSPQKSWSRVLVIQNEYLRARFDPNTGLLMELENLEQNLVLPVRQAFYWYNASTGNNLSSQASGAYIFRPNQKNPLFVSHWAKTHVVKASLVQEVHQNFSAWCSQVVRLYPRQRHLELEWTVGPIPVGDGWGKEVISRFDTPLATGGLFYTDSNGREILERRRDYRPTWKLNQTEPVAGNYYPVNSRIYITDGNMQLTVLTDRSQGGSSLRDGSLELMVHRRLLRDDARGVGEPLTKEGSGLWVRGRHLVLLDKTGIAAARHRLQAEMEVLAPQVVLARGGGARYRLEVAPRTQFSGLRRELPPSVHLLTLARWGPETLLLRLEHQFAVGEDSGRNMSSPVTLDLTNLFSAFTITHLRETTLAANQLLAYASRLQWTTDTGPTPHPSPSRLVSATITLHPMEIRTFLASVRWEEDG</sequence>
<reference evidence="14 15" key="1">
    <citation type="journal article" date="2018" name="Mol. Genet. Genomics">
        <title>The red deer Cervus elaphus genome CerEla1.0: sequencing, annotating, genes, and chromosomes.</title>
        <authorList>
            <person name="Bana N.A."/>
            <person name="Nyiri A."/>
            <person name="Nagy J."/>
            <person name="Frank K."/>
            <person name="Nagy T."/>
            <person name="Steger V."/>
            <person name="Schiller M."/>
            <person name="Lakatos P."/>
            <person name="Sugar L."/>
            <person name="Horn P."/>
            <person name="Barta E."/>
            <person name="Orosz L."/>
        </authorList>
    </citation>
    <scope>NUCLEOTIDE SEQUENCE [LARGE SCALE GENOMIC DNA]</scope>
    <source>
        <strain evidence="14">Hungarian</strain>
    </source>
</reference>
<dbReference type="Pfam" id="PF07748">
    <property type="entry name" value="Glyco_hydro_38C"/>
    <property type="match status" value="1"/>
</dbReference>
<dbReference type="Pfam" id="PF21260">
    <property type="entry name" value="Laman-like_dom"/>
    <property type="match status" value="1"/>
</dbReference>
<feature type="region of interest" description="Disordered" evidence="12">
    <location>
        <begin position="1"/>
        <end position="24"/>
    </location>
</feature>
<evidence type="ECO:0000256" key="2">
    <source>
        <dbReference type="ARBA" id="ARBA00009792"/>
    </source>
</evidence>
<dbReference type="Pfam" id="PF17677">
    <property type="entry name" value="Glyco_hydro38C2"/>
    <property type="match status" value="1"/>
</dbReference>
<keyword evidence="15" id="KW-1185">Reference proteome</keyword>
<dbReference type="Gene3D" id="2.70.98.30">
    <property type="entry name" value="Golgi alpha-mannosidase II, domain 4"/>
    <property type="match status" value="1"/>
</dbReference>
<dbReference type="Pfam" id="PF01074">
    <property type="entry name" value="Glyco_hydro_38N"/>
    <property type="match status" value="2"/>
</dbReference>
<dbReference type="GO" id="GO:0030246">
    <property type="term" value="F:carbohydrate binding"/>
    <property type="evidence" value="ECO:0007669"/>
    <property type="project" value="InterPro"/>
</dbReference>
<dbReference type="Gene3D" id="2.60.40.1180">
    <property type="entry name" value="Golgi alpha-mannosidase II"/>
    <property type="match status" value="1"/>
</dbReference>
<dbReference type="SUPFAM" id="SSF74650">
    <property type="entry name" value="Galactose mutarotase-like"/>
    <property type="match status" value="1"/>
</dbReference>
<evidence type="ECO:0000256" key="11">
    <source>
        <dbReference type="RuleBase" id="RU361199"/>
    </source>
</evidence>
<dbReference type="InterPro" id="IPR011330">
    <property type="entry name" value="Glyco_hydro/deAcase_b/a-brl"/>
</dbReference>
<dbReference type="GO" id="GO:0004559">
    <property type="term" value="F:alpha-mannosidase activity"/>
    <property type="evidence" value="ECO:0007669"/>
    <property type="project" value="UniProtKB-EC"/>
</dbReference>
<dbReference type="InterPro" id="IPR011013">
    <property type="entry name" value="Gal_mutarotase_sf_dom"/>
</dbReference>
<dbReference type="InterPro" id="IPR050843">
    <property type="entry name" value="Glycosyl_Hydrlase_38"/>
</dbReference>
<dbReference type="InterPro" id="IPR028995">
    <property type="entry name" value="Glyco_hydro_57/38_cen_sf"/>
</dbReference>
<evidence type="ECO:0000313" key="15">
    <source>
        <dbReference type="Proteomes" id="UP000242450"/>
    </source>
</evidence>
<evidence type="ECO:0000256" key="4">
    <source>
        <dbReference type="ARBA" id="ARBA00022729"/>
    </source>
</evidence>
<keyword evidence="7" id="KW-1015">Disulfide bond</keyword>
<comment type="catalytic activity">
    <reaction evidence="1">
        <text>Hydrolysis of terminal, non-reducing alpha-D-mannose residues in alpha-D-mannosides.</text>
        <dbReference type="EC" id="3.2.1.24"/>
    </reaction>
</comment>
<accession>A0A212D105</accession>
<evidence type="ECO:0000256" key="10">
    <source>
        <dbReference type="ARBA" id="ARBA00055822"/>
    </source>
</evidence>
<evidence type="ECO:0000256" key="9">
    <source>
        <dbReference type="ARBA" id="ARBA00023295"/>
    </source>
</evidence>
<dbReference type="EC" id="3.2.1.-" evidence="11"/>
<feature type="domain" description="Glycoside hydrolase family 38 central" evidence="13">
    <location>
        <begin position="234"/>
        <end position="307"/>
    </location>
</feature>
<dbReference type="GO" id="GO:0006013">
    <property type="term" value="P:mannose metabolic process"/>
    <property type="evidence" value="ECO:0007669"/>
    <property type="project" value="InterPro"/>
</dbReference>
<dbReference type="PANTHER" id="PTHR11607:SF3">
    <property type="entry name" value="LYSOSOMAL ALPHA-MANNOSIDASE"/>
    <property type="match status" value="1"/>
</dbReference>
<dbReference type="InterPro" id="IPR000602">
    <property type="entry name" value="Glyco_hydro_38_N"/>
</dbReference>
<evidence type="ECO:0000256" key="12">
    <source>
        <dbReference type="SAM" id="MobiDB-lite"/>
    </source>
</evidence>
<keyword evidence="5 11" id="KW-0378">Hydrolase</keyword>
<name>A0A212D105_CEREH</name>
<dbReference type="OrthoDB" id="2016903at2759"/>
<protein>
    <recommendedName>
        <fullName evidence="11">Alpha-mannosidase</fullName>
        <ecNumber evidence="11">3.2.1.-</ecNumber>
    </recommendedName>
</protein>
<keyword evidence="4" id="KW-0732">Signal</keyword>
<dbReference type="PANTHER" id="PTHR11607">
    <property type="entry name" value="ALPHA-MANNOSIDASE"/>
    <property type="match status" value="1"/>
</dbReference>
<dbReference type="InterPro" id="IPR027291">
    <property type="entry name" value="Glyco_hydro_38_N_sf"/>
</dbReference>
<dbReference type="InterPro" id="IPR037094">
    <property type="entry name" value="Glyco_hydro_38_cen_sf"/>
</dbReference>
<dbReference type="FunFam" id="2.60.40.1180:FF:000016">
    <property type="entry name" value="Alpha-mannosidase"/>
    <property type="match status" value="1"/>
</dbReference>
<dbReference type="GO" id="GO:0005764">
    <property type="term" value="C:lysosome"/>
    <property type="evidence" value="ECO:0007669"/>
    <property type="project" value="TreeGrafter"/>
</dbReference>
<evidence type="ECO:0000256" key="5">
    <source>
        <dbReference type="ARBA" id="ARBA00022801"/>
    </source>
</evidence>
<dbReference type="SMART" id="SM00872">
    <property type="entry name" value="Alpha-mann_mid"/>
    <property type="match status" value="1"/>
</dbReference>
<dbReference type="Pfam" id="PF09261">
    <property type="entry name" value="Alpha-mann_mid"/>
    <property type="match status" value="1"/>
</dbReference>
<dbReference type="SUPFAM" id="SSF88713">
    <property type="entry name" value="Glycoside hydrolase/deacetylase"/>
    <property type="match status" value="1"/>
</dbReference>
<dbReference type="Gene3D" id="2.60.40.1360">
    <property type="match status" value="1"/>
</dbReference>
<keyword evidence="3 11" id="KW-0479">Metal-binding</keyword>
<evidence type="ECO:0000259" key="13">
    <source>
        <dbReference type="SMART" id="SM00872"/>
    </source>
</evidence>
<proteinExistence type="inferred from homology"/>
<dbReference type="InterPro" id="IPR015341">
    <property type="entry name" value="Glyco_hydro_38_cen"/>
</dbReference>
<dbReference type="Gene3D" id="3.20.110.10">
    <property type="entry name" value="Glycoside hydrolase 38, N terminal domain"/>
    <property type="match status" value="3"/>
</dbReference>
<comment type="similarity">
    <text evidence="2 11">Belongs to the glycosyl hydrolase 38 family.</text>
</comment>
<dbReference type="GO" id="GO:0046872">
    <property type="term" value="F:metal ion binding"/>
    <property type="evidence" value="ECO:0007669"/>
    <property type="project" value="UniProtKB-KW"/>
</dbReference>
<comment type="cofactor">
    <cofactor evidence="11">
        <name>Zn(2+)</name>
        <dbReference type="ChEBI" id="CHEBI:29105"/>
    </cofactor>
    <text evidence="11">Binds 1 zinc ion per subunit.</text>
</comment>
<evidence type="ECO:0000256" key="1">
    <source>
        <dbReference type="ARBA" id="ARBA00000365"/>
    </source>
</evidence>
<keyword evidence="9 11" id="KW-0326">Glycosidase</keyword>
<comment type="function">
    <text evidence="10">Necessary for the catabolism of N-linked carbohydrates released during glycoprotein turnover.</text>
</comment>
<dbReference type="AlphaFoldDB" id="A0A212D105"/>
<dbReference type="Proteomes" id="UP000242450">
    <property type="component" value="Chromosome 9"/>
</dbReference>
<dbReference type="FunFam" id="2.70.98.30:FF:000003">
    <property type="entry name" value="Alpha-mannosidase"/>
    <property type="match status" value="1"/>
</dbReference>
<evidence type="ECO:0000256" key="8">
    <source>
        <dbReference type="ARBA" id="ARBA00023180"/>
    </source>
</evidence>
<evidence type="ECO:0000313" key="14">
    <source>
        <dbReference type="EMBL" id="OWK11938.1"/>
    </source>
</evidence>
<evidence type="ECO:0000256" key="6">
    <source>
        <dbReference type="ARBA" id="ARBA00022833"/>
    </source>
</evidence>
<dbReference type="FunFam" id="2.60.40.1360:FF:000002">
    <property type="entry name" value="Alpha-mannosidase"/>
    <property type="match status" value="1"/>
</dbReference>
<dbReference type="FunFam" id="1.20.1270.50:FF:000003">
    <property type="entry name" value="Alpha-mannosidase"/>
    <property type="match status" value="1"/>
</dbReference>
<dbReference type="EMBL" id="MKHE01000009">
    <property type="protein sequence ID" value="OWK11938.1"/>
    <property type="molecule type" value="Genomic_DNA"/>
</dbReference>
<dbReference type="InterPro" id="IPR041147">
    <property type="entry name" value="GH38_C"/>
</dbReference>
<comment type="caution">
    <text evidence="14">The sequence shown here is derived from an EMBL/GenBank/DDBJ whole genome shotgun (WGS) entry which is preliminary data.</text>
</comment>
<dbReference type="InterPro" id="IPR011682">
    <property type="entry name" value="Glyco_hydro_38_C"/>
</dbReference>
<dbReference type="Gene3D" id="1.20.1270.50">
    <property type="entry name" value="Glycoside hydrolase family 38, central domain"/>
    <property type="match status" value="1"/>
</dbReference>
<dbReference type="SUPFAM" id="SSF88688">
    <property type="entry name" value="Families 57/38 glycoside transferase middle domain"/>
    <property type="match status" value="1"/>
</dbReference>
<evidence type="ECO:0000256" key="3">
    <source>
        <dbReference type="ARBA" id="ARBA00022723"/>
    </source>
</evidence>